<dbReference type="Proteomes" id="UP000789920">
    <property type="component" value="Unassembled WGS sequence"/>
</dbReference>
<evidence type="ECO:0000313" key="2">
    <source>
        <dbReference type="Proteomes" id="UP000789920"/>
    </source>
</evidence>
<dbReference type="EMBL" id="CAJVQC010057336">
    <property type="protein sequence ID" value="CAG8797481.1"/>
    <property type="molecule type" value="Genomic_DNA"/>
</dbReference>
<accession>A0ACA9RL78</accession>
<protein>
    <submittedName>
        <fullName evidence="1">11253_t:CDS:1</fullName>
    </submittedName>
</protein>
<keyword evidence="2" id="KW-1185">Reference proteome</keyword>
<sequence length="198" mass="22074">EITEILLKSRKNEAYSAKDLLWMYKIESGSYNYFYALADDGTAYVYTIIYALFSLGAIYGLVAAWCFNTSRNLKLFSIFANVVVTILIAKDIAEIIYTIVNRKNYLNECLSDPSNSSNFTSSDLNDLCLNSYNIALISAVIGAIIDTIVLIYFAMIIASYAASRKSKEISGENSTENGSENNTNNVSSEKEYTKKLEP</sequence>
<name>A0ACA9RL78_9GLOM</name>
<organism evidence="1 2">
    <name type="scientific">Racocetra persica</name>
    <dbReference type="NCBI Taxonomy" id="160502"/>
    <lineage>
        <taxon>Eukaryota</taxon>
        <taxon>Fungi</taxon>
        <taxon>Fungi incertae sedis</taxon>
        <taxon>Mucoromycota</taxon>
        <taxon>Glomeromycotina</taxon>
        <taxon>Glomeromycetes</taxon>
        <taxon>Diversisporales</taxon>
        <taxon>Gigasporaceae</taxon>
        <taxon>Racocetra</taxon>
    </lineage>
</organism>
<proteinExistence type="predicted"/>
<comment type="caution">
    <text evidence="1">The sequence shown here is derived from an EMBL/GenBank/DDBJ whole genome shotgun (WGS) entry which is preliminary data.</text>
</comment>
<evidence type="ECO:0000313" key="1">
    <source>
        <dbReference type="EMBL" id="CAG8797481.1"/>
    </source>
</evidence>
<feature type="non-terminal residue" evidence="1">
    <location>
        <position position="1"/>
    </location>
</feature>
<reference evidence="1" key="1">
    <citation type="submission" date="2021-06" db="EMBL/GenBank/DDBJ databases">
        <authorList>
            <person name="Kallberg Y."/>
            <person name="Tangrot J."/>
            <person name="Rosling A."/>
        </authorList>
    </citation>
    <scope>NUCLEOTIDE SEQUENCE</scope>
    <source>
        <strain evidence="1">MA461A</strain>
    </source>
</reference>
<gene>
    <name evidence="1" type="ORF">RPERSI_LOCUS20354</name>
</gene>